<name>A0A6J5M700_9CAUD</name>
<proteinExistence type="predicted"/>
<protein>
    <submittedName>
        <fullName evidence="1">Uncharacterized protein</fullName>
    </submittedName>
</protein>
<gene>
    <name evidence="1" type="ORF">UFOVP395_205</name>
</gene>
<dbReference type="EMBL" id="LR796380">
    <property type="protein sequence ID" value="CAB4140870.1"/>
    <property type="molecule type" value="Genomic_DNA"/>
</dbReference>
<organism evidence="1">
    <name type="scientific">uncultured Caudovirales phage</name>
    <dbReference type="NCBI Taxonomy" id="2100421"/>
    <lineage>
        <taxon>Viruses</taxon>
        <taxon>Duplodnaviria</taxon>
        <taxon>Heunggongvirae</taxon>
        <taxon>Uroviricota</taxon>
        <taxon>Caudoviricetes</taxon>
        <taxon>Peduoviridae</taxon>
        <taxon>Maltschvirus</taxon>
        <taxon>Maltschvirus maltsch</taxon>
    </lineage>
</organism>
<reference evidence="1" key="1">
    <citation type="submission" date="2020-04" db="EMBL/GenBank/DDBJ databases">
        <authorList>
            <person name="Chiriac C."/>
            <person name="Salcher M."/>
            <person name="Ghai R."/>
            <person name="Kavagutti S V."/>
        </authorList>
    </citation>
    <scope>NUCLEOTIDE SEQUENCE</scope>
</reference>
<evidence type="ECO:0000313" key="1">
    <source>
        <dbReference type="EMBL" id="CAB4140870.1"/>
    </source>
</evidence>
<sequence length="53" mass="6417">MKIYLVWQETVADGHSDVVGFCKTEDEAYKMCQKRLQDSRHYCYWIEELEELV</sequence>
<accession>A0A6J5M700</accession>